<dbReference type="InterPro" id="IPR032466">
    <property type="entry name" value="Metal_Hydrolase"/>
</dbReference>
<proteinExistence type="inferred from homology"/>
<dbReference type="PANTHER" id="PTHR43569">
    <property type="entry name" value="AMIDOHYDROLASE"/>
    <property type="match status" value="1"/>
</dbReference>
<dbReference type="RefSeq" id="XP_064671572.1">
    <property type="nucleotide sequence ID" value="XM_064810298.1"/>
</dbReference>
<evidence type="ECO:0000313" key="4">
    <source>
        <dbReference type="Proteomes" id="UP001302812"/>
    </source>
</evidence>
<dbReference type="AlphaFoldDB" id="A0AAN6TGG8"/>
<protein>
    <submittedName>
        <fullName evidence="3">Amidohydrolase 2</fullName>
    </submittedName>
</protein>
<dbReference type="EMBL" id="MU853338">
    <property type="protein sequence ID" value="KAK4114002.1"/>
    <property type="molecule type" value="Genomic_DNA"/>
</dbReference>
<sequence>MASSQSTTGSTIIDSHIHLYPKSEVTSLAWYTPENDLAGKQQSVDEFRAATGSPPNLAGFVLVEADRKNDDSKDWTAPLQEIAWMRRIATGQPKEGEGHSAEDARLCLALIPWAPMPLGPEQLSKYLDAAKQEAGPAWDKVKGFRYLLQDKPNGTCLSDAFIDSLKLLGRKGYVFEIGVDQHRRGRHQLEEAVEMIDRAHEGVEEDHKVVFILNHLCKPDLAILNQTSDTSFIAWRTAMFTLSKCHRTYMKLSGCFSEMPDNLKGRSAWDILVAISNWLAVVIAAFGPSRIMFGSDWPVCTEGVGDDAWKKWHTIVDKMCDMASLDQEARDMLWSGTAKKAYGIEG</sequence>
<reference evidence="3" key="1">
    <citation type="journal article" date="2023" name="Mol. Phylogenet. Evol.">
        <title>Genome-scale phylogeny and comparative genomics of the fungal order Sordariales.</title>
        <authorList>
            <person name="Hensen N."/>
            <person name="Bonometti L."/>
            <person name="Westerberg I."/>
            <person name="Brannstrom I.O."/>
            <person name="Guillou S."/>
            <person name="Cros-Aarteil S."/>
            <person name="Calhoun S."/>
            <person name="Haridas S."/>
            <person name="Kuo A."/>
            <person name="Mondo S."/>
            <person name="Pangilinan J."/>
            <person name="Riley R."/>
            <person name="LaButti K."/>
            <person name="Andreopoulos B."/>
            <person name="Lipzen A."/>
            <person name="Chen C."/>
            <person name="Yan M."/>
            <person name="Daum C."/>
            <person name="Ng V."/>
            <person name="Clum A."/>
            <person name="Steindorff A."/>
            <person name="Ohm R.A."/>
            <person name="Martin F."/>
            <person name="Silar P."/>
            <person name="Natvig D.O."/>
            <person name="Lalanne C."/>
            <person name="Gautier V."/>
            <person name="Ament-Velasquez S.L."/>
            <person name="Kruys A."/>
            <person name="Hutchinson M.I."/>
            <person name="Powell A.J."/>
            <person name="Barry K."/>
            <person name="Miller A.N."/>
            <person name="Grigoriev I.V."/>
            <person name="Debuchy R."/>
            <person name="Gladieux P."/>
            <person name="Hiltunen Thoren M."/>
            <person name="Johannesson H."/>
        </authorList>
    </citation>
    <scope>NUCLEOTIDE SEQUENCE</scope>
    <source>
        <strain evidence="3">CBS 508.74</strain>
    </source>
</reference>
<dbReference type="SUPFAM" id="SSF51556">
    <property type="entry name" value="Metallo-dependent hydrolases"/>
    <property type="match status" value="1"/>
</dbReference>
<dbReference type="InterPro" id="IPR006680">
    <property type="entry name" value="Amidohydro-rel"/>
</dbReference>
<comment type="caution">
    <text evidence="3">The sequence shown here is derived from an EMBL/GenBank/DDBJ whole genome shotgun (WGS) entry which is preliminary data.</text>
</comment>
<gene>
    <name evidence="3" type="ORF">N656DRAFT_611451</name>
</gene>
<evidence type="ECO:0000313" key="3">
    <source>
        <dbReference type="EMBL" id="KAK4114002.1"/>
    </source>
</evidence>
<dbReference type="InterPro" id="IPR052350">
    <property type="entry name" value="Metallo-dep_Lactonases"/>
</dbReference>
<feature type="domain" description="Amidohydrolase-related" evidence="2">
    <location>
        <begin position="199"/>
        <end position="344"/>
    </location>
</feature>
<reference evidence="3" key="2">
    <citation type="submission" date="2023-05" db="EMBL/GenBank/DDBJ databases">
        <authorList>
            <consortium name="Lawrence Berkeley National Laboratory"/>
            <person name="Steindorff A."/>
            <person name="Hensen N."/>
            <person name="Bonometti L."/>
            <person name="Westerberg I."/>
            <person name="Brannstrom I.O."/>
            <person name="Guillou S."/>
            <person name="Cros-Aarteil S."/>
            <person name="Calhoun S."/>
            <person name="Haridas S."/>
            <person name="Kuo A."/>
            <person name="Mondo S."/>
            <person name="Pangilinan J."/>
            <person name="Riley R."/>
            <person name="Labutti K."/>
            <person name="Andreopoulos B."/>
            <person name="Lipzen A."/>
            <person name="Chen C."/>
            <person name="Yanf M."/>
            <person name="Daum C."/>
            <person name="Ng V."/>
            <person name="Clum A."/>
            <person name="Ohm R."/>
            <person name="Martin F."/>
            <person name="Silar P."/>
            <person name="Natvig D."/>
            <person name="Lalanne C."/>
            <person name="Gautier V."/>
            <person name="Ament-Velasquez S.L."/>
            <person name="Kruys A."/>
            <person name="Hutchinson M.I."/>
            <person name="Powell A.J."/>
            <person name="Barry K."/>
            <person name="Miller A.N."/>
            <person name="Grigoriev I.V."/>
            <person name="Debuchy R."/>
            <person name="Gladieux P."/>
            <person name="Thoren M.H."/>
            <person name="Johannesson H."/>
        </authorList>
    </citation>
    <scope>NUCLEOTIDE SEQUENCE</scope>
    <source>
        <strain evidence="3">CBS 508.74</strain>
    </source>
</reference>
<dbReference type="GeneID" id="89934423"/>
<dbReference type="Proteomes" id="UP001302812">
    <property type="component" value="Unassembled WGS sequence"/>
</dbReference>
<comment type="similarity">
    <text evidence="1">Belongs to the metallo-dependent hydrolases superfamily.</text>
</comment>
<dbReference type="GO" id="GO:0016787">
    <property type="term" value="F:hydrolase activity"/>
    <property type="evidence" value="ECO:0007669"/>
    <property type="project" value="InterPro"/>
</dbReference>
<dbReference type="Pfam" id="PF04909">
    <property type="entry name" value="Amidohydro_2"/>
    <property type="match status" value="1"/>
</dbReference>
<name>A0AAN6TGG8_9PEZI</name>
<keyword evidence="4" id="KW-1185">Reference proteome</keyword>
<dbReference type="PANTHER" id="PTHR43569:SF2">
    <property type="entry name" value="AMIDOHYDROLASE-RELATED DOMAIN-CONTAINING PROTEIN"/>
    <property type="match status" value="1"/>
</dbReference>
<organism evidence="3 4">
    <name type="scientific">Canariomyces notabilis</name>
    <dbReference type="NCBI Taxonomy" id="2074819"/>
    <lineage>
        <taxon>Eukaryota</taxon>
        <taxon>Fungi</taxon>
        <taxon>Dikarya</taxon>
        <taxon>Ascomycota</taxon>
        <taxon>Pezizomycotina</taxon>
        <taxon>Sordariomycetes</taxon>
        <taxon>Sordariomycetidae</taxon>
        <taxon>Sordariales</taxon>
        <taxon>Chaetomiaceae</taxon>
        <taxon>Canariomyces</taxon>
    </lineage>
</organism>
<accession>A0AAN6TGG8</accession>
<evidence type="ECO:0000256" key="1">
    <source>
        <dbReference type="ARBA" id="ARBA00038310"/>
    </source>
</evidence>
<evidence type="ECO:0000259" key="2">
    <source>
        <dbReference type="Pfam" id="PF04909"/>
    </source>
</evidence>
<dbReference type="Gene3D" id="3.20.20.140">
    <property type="entry name" value="Metal-dependent hydrolases"/>
    <property type="match status" value="1"/>
</dbReference>